<feature type="transmembrane region" description="Helical" evidence="12">
    <location>
        <begin position="12"/>
        <end position="30"/>
    </location>
</feature>
<dbReference type="GO" id="GO:0005886">
    <property type="term" value="C:plasma membrane"/>
    <property type="evidence" value="ECO:0007669"/>
    <property type="project" value="UniProtKB-SubCell"/>
</dbReference>
<protein>
    <recommendedName>
        <fullName evidence="3">histidine kinase</fullName>
        <ecNumber evidence="3">2.7.13.3</ecNumber>
    </recommendedName>
</protein>
<dbReference type="Gene3D" id="1.10.287.130">
    <property type="match status" value="1"/>
</dbReference>
<dbReference type="InterPro" id="IPR003661">
    <property type="entry name" value="HisK_dim/P_dom"/>
</dbReference>
<gene>
    <name evidence="15" type="ORF">UQ64_11400</name>
</gene>
<dbReference type="PANTHER" id="PTHR43547">
    <property type="entry name" value="TWO-COMPONENT HISTIDINE KINASE"/>
    <property type="match status" value="1"/>
</dbReference>
<dbReference type="PROSITE" id="PS50885">
    <property type="entry name" value="HAMP"/>
    <property type="match status" value="1"/>
</dbReference>
<evidence type="ECO:0000256" key="2">
    <source>
        <dbReference type="ARBA" id="ARBA00004651"/>
    </source>
</evidence>
<evidence type="ECO:0000313" key="15">
    <source>
        <dbReference type="EMBL" id="KTD87418.1"/>
    </source>
</evidence>
<comment type="catalytic activity">
    <reaction evidence="1">
        <text>ATP + protein L-histidine = ADP + protein N-phospho-L-histidine.</text>
        <dbReference type="EC" id="2.7.13.3"/>
    </reaction>
</comment>
<dbReference type="EC" id="2.7.13.3" evidence="3"/>
<keyword evidence="11 12" id="KW-0472">Membrane</keyword>
<dbReference type="InterPro" id="IPR036890">
    <property type="entry name" value="HATPase_C_sf"/>
</dbReference>
<feature type="transmembrane region" description="Helical" evidence="12">
    <location>
        <begin position="164"/>
        <end position="186"/>
    </location>
</feature>
<keyword evidence="10" id="KW-0902">Two-component regulatory system</keyword>
<evidence type="ECO:0000256" key="5">
    <source>
        <dbReference type="ARBA" id="ARBA00022553"/>
    </source>
</evidence>
<dbReference type="SUPFAM" id="SSF158472">
    <property type="entry name" value="HAMP domain-like"/>
    <property type="match status" value="1"/>
</dbReference>
<keyword evidence="9" id="KW-0067">ATP-binding</keyword>
<evidence type="ECO:0000256" key="9">
    <source>
        <dbReference type="ARBA" id="ARBA00022840"/>
    </source>
</evidence>
<dbReference type="InterPro" id="IPR036097">
    <property type="entry name" value="HisK_dim/P_sf"/>
</dbReference>
<accession>A0A0W1B1G4</accession>
<keyword evidence="12" id="KW-1133">Transmembrane helix</keyword>
<evidence type="ECO:0000256" key="12">
    <source>
        <dbReference type="SAM" id="Phobius"/>
    </source>
</evidence>
<organism evidence="15 16">
    <name type="scientific">Paenibacillus etheri</name>
    <dbReference type="NCBI Taxonomy" id="1306852"/>
    <lineage>
        <taxon>Bacteria</taxon>
        <taxon>Bacillati</taxon>
        <taxon>Bacillota</taxon>
        <taxon>Bacilli</taxon>
        <taxon>Bacillales</taxon>
        <taxon>Paenibacillaceae</taxon>
        <taxon>Paenibacillus</taxon>
    </lineage>
</organism>
<keyword evidence="6" id="KW-0808">Transferase</keyword>
<reference evidence="15 16" key="1">
    <citation type="journal article" date="2015" name="Int. Biodeterior. Biodegradation">
        <title>Physiological and genetic screening methods for the isolation of methyl tert-butyl ether-degrading bacteria for bioremediation purposes.</title>
        <authorList>
            <person name="Guisado I.M."/>
            <person name="Purswani J."/>
            <person name="Gonzalez Lopez J."/>
            <person name="Pozo C."/>
        </authorList>
    </citation>
    <scope>NUCLEOTIDE SEQUENCE [LARGE SCALE GENOMIC DNA]</scope>
    <source>
        <strain evidence="15 16">SH7</strain>
    </source>
</reference>
<keyword evidence="7" id="KW-0547">Nucleotide-binding</keyword>
<evidence type="ECO:0000256" key="6">
    <source>
        <dbReference type="ARBA" id="ARBA00022679"/>
    </source>
</evidence>
<evidence type="ECO:0000256" key="8">
    <source>
        <dbReference type="ARBA" id="ARBA00022777"/>
    </source>
</evidence>
<evidence type="ECO:0000256" key="3">
    <source>
        <dbReference type="ARBA" id="ARBA00012438"/>
    </source>
</evidence>
<dbReference type="PROSITE" id="PS50109">
    <property type="entry name" value="HIS_KIN"/>
    <property type="match status" value="1"/>
</dbReference>
<comment type="caution">
    <text evidence="15">The sequence shown here is derived from an EMBL/GenBank/DDBJ whole genome shotgun (WGS) entry which is preliminary data.</text>
</comment>
<dbReference type="InterPro" id="IPR003660">
    <property type="entry name" value="HAMP_dom"/>
</dbReference>
<evidence type="ECO:0000259" key="14">
    <source>
        <dbReference type="PROSITE" id="PS50885"/>
    </source>
</evidence>
<dbReference type="FunFam" id="1.10.287.130:FF:000001">
    <property type="entry name" value="Two-component sensor histidine kinase"/>
    <property type="match status" value="1"/>
</dbReference>
<dbReference type="SUPFAM" id="SSF47384">
    <property type="entry name" value="Homodimeric domain of signal transducing histidine kinase"/>
    <property type="match status" value="1"/>
</dbReference>
<dbReference type="EMBL" id="LCZJ02000018">
    <property type="protein sequence ID" value="KTD87418.1"/>
    <property type="molecule type" value="Genomic_DNA"/>
</dbReference>
<dbReference type="PANTHER" id="PTHR43547:SF2">
    <property type="entry name" value="HYBRID SIGNAL TRANSDUCTION HISTIDINE KINASE C"/>
    <property type="match status" value="1"/>
</dbReference>
<dbReference type="InterPro" id="IPR003594">
    <property type="entry name" value="HATPase_dom"/>
</dbReference>
<dbReference type="InterPro" id="IPR004358">
    <property type="entry name" value="Sig_transdc_His_kin-like_C"/>
</dbReference>
<dbReference type="FunFam" id="3.30.565.10:FF:000006">
    <property type="entry name" value="Sensor histidine kinase WalK"/>
    <property type="match status" value="1"/>
</dbReference>
<evidence type="ECO:0000256" key="11">
    <source>
        <dbReference type="ARBA" id="ARBA00023136"/>
    </source>
</evidence>
<dbReference type="AlphaFoldDB" id="A0A0W1B1G4"/>
<evidence type="ECO:0000259" key="13">
    <source>
        <dbReference type="PROSITE" id="PS50109"/>
    </source>
</evidence>
<dbReference type="CDD" id="cd06225">
    <property type="entry name" value="HAMP"/>
    <property type="match status" value="1"/>
</dbReference>
<evidence type="ECO:0000256" key="1">
    <source>
        <dbReference type="ARBA" id="ARBA00000085"/>
    </source>
</evidence>
<keyword evidence="4" id="KW-1003">Cell membrane</keyword>
<dbReference type="Gene3D" id="6.10.340.10">
    <property type="match status" value="1"/>
</dbReference>
<dbReference type="CDD" id="cd00075">
    <property type="entry name" value="HATPase"/>
    <property type="match status" value="1"/>
</dbReference>
<dbReference type="SMART" id="SM00388">
    <property type="entry name" value="HisKA"/>
    <property type="match status" value="1"/>
</dbReference>
<dbReference type="Pfam" id="PF00512">
    <property type="entry name" value="HisKA"/>
    <property type="match status" value="1"/>
</dbReference>
<keyword evidence="8" id="KW-0418">Kinase</keyword>
<evidence type="ECO:0000256" key="7">
    <source>
        <dbReference type="ARBA" id="ARBA00022741"/>
    </source>
</evidence>
<dbReference type="Gene3D" id="3.30.565.10">
    <property type="entry name" value="Histidine kinase-like ATPase, C-terminal domain"/>
    <property type="match status" value="1"/>
</dbReference>
<evidence type="ECO:0000313" key="16">
    <source>
        <dbReference type="Proteomes" id="UP000054709"/>
    </source>
</evidence>
<dbReference type="Proteomes" id="UP000054709">
    <property type="component" value="Unassembled WGS sequence"/>
</dbReference>
<dbReference type="GO" id="GO:0005524">
    <property type="term" value="F:ATP binding"/>
    <property type="evidence" value="ECO:0007669"/>
    <property type="project" value="UniProtKB-KW"/>
</dbReference>
<evidence type="ECO:0000256" key="10">
    <source>
        <dbReference type="ARBA" id="ARBA00023012"/>
    </source>
</evidence>
<sequence>MYLSDWVRKWFKVVLVCLLIIFGCGAGLLWDNYRSEREADSRYVINQVRLQVSEMMLYLEQYNQKLYDDPMLKDTLQAMSQDHQVSLIYVQLDGRVMFNSSPNNTLQQIDLKASLHYDLYHARVEKNTYSIAFPVVDEVTQVQVGNAIFAMPASTVFVEESHTIPLLLFIMITSLLLILCMLMFLLRNKVKRDIIQPIHHLKEYSEAILKGNYEQKSTYKIMDEIGEVYATFDQMRMEIMYLSLRRDEQEKAQKELISNISHEIKTPLTTLKAYIEAIREGVCPDMPAVMEYVEVMHNNTDTMTRLIEDLLQHALKELGQISVTLTEQYSRDMLFRILQPIGHYVRTTGVTFIEPQDIPNVLIQVDANRLEQVISNLITNALKHTSAGDSIRVNIELTLGQLKITIADTGKGIIPQDMPFVFDRYFKGKLNSNPKNEGSGLGLSICKHIIEAHHGSISFKSVQGQGTVFHCLIPLG</sequence>
<name>A0A0W1B1G4_9BACL</name>
<dbReference type="CDD" id="cd00082">
    <property type="entry name" value="HisKA"/>
    <property type="match status" value="1"/>
</dbReference>
<dbReference type="InterPro" id="IPR005467">
    <property type="entry name" value="His_kinase_dom"/>
</dbReference>
<keyword evidence="5" id="KW-0597">Phosphoprotein</keyword>
<keyword evidence="16" id="KW-1185">Reference proteome</keyword>
<dbReference type="Pfam" id="PF00672">
    <property type="entry name" value="HAMP"/>
    <property type="match status" value="1"/>
</dbReference>
<comment type="subcellular location">
    <subcellularLocation>
        <location evidence="2">Cell membrane</location>
        <topology evidence="2">Multi-pass membrane protein</topology>
    </subcellularLocation>
</comment>
<feature type="domain" description="Histidine kinase" evidence="13">
    <location>
        <begin position="259"/>
        <end position="476"/>
    </location>
</feature>
<proteinExistence type="predicted"/>
<evidence type="ECO:0000256" key="4">
    <source>
        <dbReference type="ARBA" id="ARBA00022475"/>
    </source>
</evidence>
<keyword evidence="12" id="KW-0812">Transmembrane</keyword>
<dbReference type="SMART" id="SM00387">
    <property type="entry name" value="HATPase_c"/>
    <property type="match status" value="1"/>
</dbReference>
<dbReference type="OrthoDB" id="335833at2"/>
<feature type="domain" description="HAMP" evidence="14">
    <location>
        <begin position="192"/>
        <end position="244"/>
    </location>
</feature>
<dbReference type="GO" id="GO:0000155">
    <property type="term" value="F:phosphorelay sensor kinase activity"/>
    <property type="evidence" value="ECO:0007669"/>
    <property type="project" value="InterPro"/>
</dbReference>
<dbReference type="RefSeq" id="WP_060622940.1">
    <property type="nucleotide sequence ID" value="NZ_LCZJ02000018.1"/>
</dbReference>
<dbReference type="SUPFAM" id="SSF55874">
    <property type="entry name" value="ATPase domain of HSP90 chaperone/DNA topoisomerase II/histidine kinase"/>
    <property type="match status" value="1"/>
</dbReference>
<dbReference type="Pfam" id="PF02518">
    <property type="entry name" value="HATPase_c"/>
    <property type="match status" value="1"/>
</dbReference>
<dbReference type="PRINTS" id="PR00344">
    <property type="entry name" value="BCTRLSENSOR"/>
</dbReference>